<evidence type="ECO:0000313" key="2">
    <source>
        <dbReference type="Proteomes" id="UP000464013"/>
    </source>
</evidence>
<dbReference type="EMBL" id="CP035042">
    <property type="protein sequence ID" value="QHC50532.1"/>
    <property type="molecule type" value="Genomic_DNA"/>
</dbReference>
<dbReference type="InterPro" id="IPR039498">
    <property type="entry name" value="NTP_transf_5"/>
</dbReference>
<dbReference type="AlphaFoldDB" id="A0A6I6SLQ0"/>
<keyword evidence="2" id="KW-1185">Reference proteome</keyword>
<accession>A0A6I6SLQ0</accession>
<dbReference type="Pfam" id="PF14907">
    <property type="entry name" value="NTP_transf_5"/>
    <property type="match status" value="1"/>
</dbReference>
<proteinExistence type="predicted"/>
<protein>
    <recommendedName>
        <fullName evidence="3">Nucleotidyltransferase</fullName>
    </recommendedName>
</protein>
<evidence type="ECO:0000313" key="1">
    <source>
        <dbReference type="EMBL" id="QHC50532.1"/>
    </source>
</evidence>
<dbReference type="KEGG" id="htx:EKK97_14310"/>
<evidence type="ECO:0008006" key="3">
    <source>
        <dbReference type="Google" id="ProtNLM"/>
    </source>
</evidence>
<reference evidence="1 2" key="1">
    <citation type="submission" date="2019-01" db="EMBL/GenBank/DDBJ databases">
        <title>Complete genome of a denitifying bacterium Halomons sp. BC-M4-5.</title>
        <authorList>
            <person name="Wang L."/>
            <person name="Shao Z."/>
        </authorList>
    </citation>
    <scope>NUCLEOTIDE SEQUENCE [LARGE SCALE GENOMIC DNA]</scope>
    <source>
        <strain evidence="1 2">BC-M4-5</strain>
    </source>
</reference>
<gene>
    <name evidence="1" type="ORF">EKK97_14310</name>
</gene>
<dbReference type="Proteomes" id="UP000464013">
    <property type="component" value="Chromosome"/>
</dbReference>
<sequence length="392" mass="42959">MLHDSACPISPPPALRLLFLLARLKLSKLQEHEANALCSRIEDWTELTCLAQDTFVLPLVYHHLSRLSPPSLPQNQMAQLRSQCLMSVAQNLGIAAEQKRLVHELLVPLDVPYLFFKGPALAARYYDDPGMRCCGDIDLLVPRSRMPDLLAAALQSGYQPSDPPWLTSDRTALDFAVGRQSVINILTPAGIEVEVHCQLDKQAALYDTEALLAARETLQAGDTTLHVMPTNELFVYLCLHNTRHYWSHLHWLVDLDALQRHPDFNLTAVYACARKRGLTSTVDASLELNSALANPDLDEAIDKLSRQGRELYQACLTTLQGGLEAELTLRRKRPAPSLPSTGKLPVTIGSGVVYGDGYNPFDPATLTMPAAPCHQAGNGSITSRTPAGSCAA</sequence>
<organism evidence="1 2">
    <name type="scientific">Billgrantia tianxiuensis</name>
    <dbReference type="NCBI Taxonomy" id="2497861"/>
    <lineage>
        <taxon>Bacteria</taxon>
        <taxon>Pseudomonadati</taxon>
        <taxon>Pseudomonadota</taxon>
        <taxon>Gammaproteobacteria</taxon>
        <taxon>Oceanospirillales</taxon>
        <taxon>Halomonadaceae</taxon>
        <taxon>Billgrantia</taxon>
    </lineage>
</organism>
<name>A0A6I6SLQ0_9GAMM</name>